<dbReference type="RefSeq" id="WP_197552022.1">
    <property type="nucleotide sequence ID" value="NZ_CP063212.1"/>
</dbReference>
<reference evidence="2 3" key="1">
    <citation type="submission" date="2020-10" db="EMBL/GenBank/DDBJ databases">
        <title>Trueperella pecoris sp. nov. isolated from bovine and porcine specimens.</title>
        <authorList>
            <person name="Schoenecker L."/>
            <person name="Schnydrig P."/>
            <person name="Brodard I."/>
            <person name="Thomann A."/>
            <person name="Hemphill A."/>
            <person name="Rodriguez-Campos S."/>
            <person name="Perreten V."/>
            <person name="Jores J."/>
            <person name="Kittl S."/>
        </authorList>
    </citation>
    <scope>NUCLEOTIDE SEQUENCE [LARGE SCALE GENOMIC DNA]</scope>
    <source>
        <strain evidence="2 3">19OD0592</strain>
    </source>
</reference>
<dbReference type="Pfam" id="PF20282">
    <property type="entry name" value="CTD6"/>
    <property type="match status" value="1"/>
</dbReference>
<accession>A0A7M1R0G1</accession>
<dbReference type="InterPro" id="IPR046914">
    <property type="entry name" value="ABC-3C_CTD6"/>
</dbReference>
<evidence type="ECO:0000313" key="2">
    <source>
        <dbReference type="EMBL" id="QOR46927.1"/>
    </source>
</evidence>
<dbReference type="EMBL" id="CP063212">
    <property type="protein sequence ID" value="QOR46927.1"/>
    <property type="molecule type" value="Genomic_DNA"/>
</dbReference>
<proteinExistence type="predicted"/>
<gene>
    <name evidence="2" type="ORF">INS90_06450</name>
</gene>
<dbReference type="Proteomes" id="UP000594961">
    <property type="component" value="Chromosome"/>
</dbReference>
<evidence type="ECO:0000313" key="3">
    <source>
        <dbReference type="Proteomes" id="UP000594961"/>
    </source>
</evidence>
<name>A0A7M1R0G1_9ACTO</name>
<sequence length="353" mass="40937">MLMSELIQFMHFSAANTHDGGGEFLLLLSEETLNENARGSGRNKLYGDLSKCAEDKKDEFFRRQAETRQRWYTSSSKQIPRYIARFWRSNFYRDGFLDFIERRITFDTQNDWYEIFQANGYETSKDQLPILIADLFVTGLEHLAAGNPNIDDKPWDPDLINATAKDLVTVVQHKQRFADLKPADIYVEGDMLVVGTYRVQMPQDRPVPARVTNFERKYTNQLIQLLCNECGIEATLDSLKARGGDYLEDFTIARQDYYLADGLRELLKDSSLDGEDEFQKIKDDTYSGVRPTYRKRHRSPYERMQATLEQAGTIPLTRSHVPKATGLFHVEHRHGITHMLVNDDRLKWVDDDS</sequence>
<dbReference type="AlphaFoldDB" id="A0A7M1R0G1"/>
<evidence type="ECO:0000259" key="1">
    <source>
        <dbReference type="Pfam" id="PF20282"/>
    </source>
</evidence>
<protein>
    <recommendedName>
        <fullName evidence="1">ABC-three component systems C-terminal domain-containing protein</fullName>
    </recommendedName>
</protein>
<feature type="domain" description="ABC-three component systems C-terminal" evidence="1">
    <location>
        <begin position="215"/>
        <end position="348"/>
    </location>
</feature>
<organism evidence="2 3">
    <name type="scientific">Trueperella pecoris</name>
    <dbReference type="NCBI Taxonomy" id="2733571"/>
    <lineage>
        <taxon>Bacteria</taxon>
        <taxon>Bacillati</taxon>
        <taxon>Actinomycetota</taxon>
        <taxon>Actinomycetes</taxon>
        <taxon>Actinomycetales</taxon>
        <taxon>Actinomycetaceae</taxon>
        <taxon>Trueperella</taxon>
    </lineage>
</organism>